<dbReference type="AlphaFoldDB" id="A0A0D5CMV8"/>
<name>A0A0D5CMV8_9MICO</name>
<evidence type="ECO:0000313" key="2">
    <source>
        <dbReference type="EMBL" id="AJW80632.1"/>
    </source>
</evidence>
<dbReference type="Pfam" id="PF01656">
    <property type="entry name" value="CbiA"/>
    <property type="match status" value="1"/>
</dbReference>
<protein>
    <submittedName>
        <fullName evidence="2">Chromosome partitioning protein ParA</fullName>
    </submittedName>
    <submittedName>
        <fullName evidence="3">ParA family protein</fullName>
    </submittedName>
</protein>
<dbReference type="PANTHER" id="PTHR13696:SF96">
    <property type="entry name" value="COBQ_COBB_MIND_PARA NUCLEOTIDE BINDING DOMAIN-CONTAINING PROTEIN"/>
    <property type="match status" value="1"/>
</dbReference>
<dbReference type="Proteomes" id="UP000266634">
    <property type="component" value="Unassembled WGS sequence"/>
</dbReference>
<organism evidence="2 4">
    <name type="scientific">Clavibacter michiganensis subsp. insidiosus</name>
    <dbReference type="NCBI Taxonomy" id="33014"/>
    <lineage>
        <taxon>Bacteria</taxon>
        <taxon>Bacillati</taxon>
        <taxon>Actinomycetota</taxon>
        <taxon>Actinomycetes</taxon>
        <taxon>Micrococcales</taxon>
        <taxon>Microbacteriaceae</taxon>
        <taxon>Clavibacter</taxon>
    </lineage>
</organism>
<dbReference type="CDD" id="cd02042">
    <property type="entry name" value="ParAB_family"/>
    <property type="match status" value="1"/>
</dbReference>
<dbReference type="PATRIC" id="fig|33014.5.peg.3165"/>
<accession>A0A0D5CMV8</accession>
<evidence type="ECO:0000313" key="4">
    <source>
        <dbReference type="Proteomes" id="UP000032604"/>
    </source>
</evidence>
<dbReference type="EMBL" id="QWEA01000053">
    <property type="protein sequence ID" value="RIJ44434.1"/>
    <property type="molecule type" value="Genomic_DNA"/>
</dbReference>
<dbReference type="OrthoDB" id="3173068at2"/>
<evidence type="ECO:0000313" key="5">
    <source>
        <dbReference type="Proteomes" id="UP000266634"/>
    </source>
</evidence>
<dbReference type="PIRSF" id="PIRSF009320">
    <property type="entry name" value="Nuc_binding_HP_1000"/>
    <property type="match status" value="1"/>
</dbReference>
<geneLocation type="plasmid" evidence="2 4">
    <name>pCI1</name>
</geneLocation>
<evidence type="ECO:0000313" key="3">
    <source>
        <dbReference type="EMBL" id="RIJ44434.1"/>
    </source>
</evidence>
<dbReference type="RefSeq" id="WP_045530785.1">
    <property type="nucleotide sequence ID" value="NZ_CP011044.1"/>
</dbReference>
<dbReference type="Gene3D" id="3.40.50.300">
    <property type="entry name" value="P-loop containing nucleotide triphosphate hydrolases"/>
    <property type="match status" value="1"/>
</dbReference>
<feature type="domain" description="CobQ/CobB/MinD/ParA nucleotide binding" evidence="1">
    <location>
        <begin position="4"/>
        <end position="187"/>
    </location>
</feature>
<dbReference type="InterPro" id="IPR027417">
    <property type="entry name" value="P-loop_NTPase"/>
</dbReference>
<keyword evidence="2" id="KW-0614">Plasmid</keyword>
<reference evidence="2 4" key="1">
    <citation type="journal article" date="2015" name="Genome Announc.">
        <title>Complete Genome Sequence of Clavibacter michiganensis subsp. insidiosus R1-1 Using PacBio Single-Molecule Real-Time Technology.</title>
        <authorList>
            <person name="Lu Y."/>
            <person name="Samac D.A."/>
            <person name="Glazebrook J."/>
            <person name="Ishimaru C.A."/>
        </authorList>
    </citation>
    <scope>NUCLEOTIDE SEQUENCE [LARGE SCALE GENOMIC DNA]</scope>
    <source>
        <strain evidence="2 4">R1-1</strain>
        <plasmid evidence="2 4">pCI1</plasmid>
    </source>
</reference>
<dbReference type="EMBL" id="CP011044">
    <property type="protein sequence ID" value="AJW80632.1"/>
    <property type="molecule type" value="Genomic_DNA"/>
</dbReference>
<sequence>MRIVAVVQQKGGVGKTTIAVNLAAVTAEHSRVLVVDADHVQHSATDWAEASESEGATAWPFDFTDDARPEVLSQLRAASDYDTIIVDTPGSLAPSEIQRTGLVLDSADFVIVPMEPQPLSVTPLMRTIKSVIEPRGLEYRVLLSRVGREEAQQKRRDETIARLDDMGIPRLRTVIRQYVVHSDAPATGGVVTTYPESRQTVHAISDFSSLALELTSIWANGRNK</sequence>
<dbReference type="HOGENOM" id="CLU_037612_5_6_11"/>
<gene>
    <name evidence="3" type="ORF">DZF93_02840</name>
    <name evidence="2" type="ORF">VO01_15370</name>
</gene>
<dbReference type="InterPro" id="IPR002586">
    <property type="entry name" value="CobQ/CobB/MinD/ParA_Nub-bd_dom"/>
</dbReference>
<dbReference type="PANTHER" id="PTHR13696">
    <property type="entry name" value="P-LOOP CONTAINING NUCLEOSIDE TRIPHOSPHATE HYDROLASE"/>
    <property type="match status" value="1"/>
</dbReference>
<dbReference type="SUPFAM" id="SSF52540">
    <property type="entry name" value="P-loop containing nucleoside triphosphate hydrolases"/>
    <property type="match status" value="1"/>
</dbReference>
<dbReference type="InterPro" id="IPR050678">
    <property type="entry name" value="DNA_Partitioning_ATPase"/>
</dbReference>
<reference evidence="3 5" key="2">
    <citation type="submission" date="2018-08" db="EMBL/GenBank/DDBJ databases">
        <title>Genome Sequence of Clavibacter michiganensis Subspecies type strains, and the Atypical Peach-Colored Strains Isolated from Tomato.</title>
        <authorList>
            <person name="Osdaghi E."/>
            <person name="Portier P."/>
            <person name="Briand M."/>
            <person name="Jacques M.-A."/>
        </authorList>
    </citation>
    <scope>NUCLEOTIDE SEQUENCE [LARGE SCALE GENOMIC DNA]</scope>
    <source>
        <strain evidence="3 5">CFBP 6488</strain>
    </source>
</reference>
<dbReference type="KEGG" id="cmh:VO01_15370"/>
<dbReference type="Proteomes" id="UP000032604">
    <property type="component" value="Plasmid pCI1"/>
</dbReference>
<evidence type="ECO:0000259" key="1">
    <source>
        <dbReference type="Pfam" id="PF01656"/>
    </source>
</evidence>
<proteinExistence type="predicted"/>